<dbReference type="PANTHER" id="PTHR30269">
    <property type="entry name" value="TRANSMEMBRANE PROTEIN YFCA"/>
    <property type="match status" value="1"/>
</dbReference>
<protein>
    <submittedName>
        <fullName evidence="9">Uncharacterized protein</fullName>
    </submittedName>
</protein>
<keyword evidence="10" id="KW-1185">Reference proteome</keyword>
<dbReference type="Proteomes" id="UP001061958">
    <property type="component" value="Unassembled WGS sequence"/>
</dbReference>
<evidence type="ECO:0000256" key="8">
    <source>
        <dbReference type="SAM" id="Phobius"/>
    </source>
</evidence>
<gene>
    <name evidence="9" type="ORF">GpartN1_g6172.t1</name>
</gene>
<comment type="caution">
    <text evidence="9">The sequence shown here is derived from an EMBL/GenBank/DDBJ whole genome shotgun (WGS) entry which is preliminary data.</text>
</comment>
<evidence type="ECO:0000256" key="3">
    <source>
        <dbReference type="ARBA" id="ARBA00022475"/>
    </source>
</evidence>
<evidence type="ECO:0000313" key="10">
    <source>
        <dbReference type="Proteomes" id="UP001061958"/>
    </source>
</evidence>
<dbReference type="OrthoDB" id="4774at2759"/>
<evidence type="ECO:0000256" key="7">
    <source>
        <dbReference type="SAM" id="MobiDB-lite"/>
    </source>
</evidence>
<feature type="transmembrane region" description="Helical" evidence="8">
    <location>
        <begin position="455"/>
        <end position="475"/>
    </location>
</feature>
<feature type="region of interest" description="Disordered" evidence="7">
    <location>
        <begin position="110"/>
        <end position="145"/>
    </location>
</feature>
<dbReference type="AlphaFoldDB" id="A0A9C7UST8"/>
<comment type="subcellular location">
    <subcellularLocation>
        <location evidence="1">Cell membrane</location>
        <topology evidence="1">Multi-pass membrane protein</topology>
    </subcellularLocation>
</comment>
<dbReference type="InterPro" id="IPR052017">
    <property type="entry name" value="TSUP"/>
</dbReference>
<name>A0A9C7UST8_9RHOD</name>
<feature type="transmembrane region" description="Helical" evidence="8">
    <location>
        <begin position="359"/>
        <end position="379"/>
    </location>
</feature>
<dbReference type="Pfam" id="PF01925">
    <property type="entry name" value="TauE"/>
    <property type="match status" value="1"/>
</dbReference>
<evidence type="ECO:0000256" key="5">
    <source>
        <dbReference type="ARBA" id="ARBA00022989"/>
    </source>
</evidence>
<keyword evidence="4 8" id="KW-0812">Transmembrane</keyword>
<evidence type="ECO:0000256" key="6">
    <source>
        <dbReference type="ARBA" id="ARBA00023136"/>
    </source>
</evidence>
<keyword evidence="2" id="KW-0813">Transport</keyword>
<proteinExistence type="predicted"/>
<evidence type="ECO:0000313" key="9">
    <source>
        <dbReference type="EMBL" id="GJQ14381.1"/>
    </source>
</evidence>
<organism evidence="9 10">
    <name type="scientific">Galdieria partita</name>
    <dbReference type="NCBI Taxonomy" id="83374"/>
    <lineage>
        <taxon>Eukaryota</taxon>
        <taxon>Rhodophyta</taxon>
        <taxon>Bangiophyceae</taxon>
        <taxon>Galdieriales</taxon>
        <taxon>Galdieriaceae</taxon>
        <taxon>Galdieria</taxon>
    </lineage>
</organism>
<evidence type="ECO:0000256" key="4">
    <source>
        <dbReference type="ARBA" id="ARBA00022692"/>
    </source>
</evidence>
<feature type="transmembrane region" description="Helical" evidence="8">
    <location>
        <begin position="391"/>
        <end position="410"/>
    </location>
</feature>
<keyword evidence="6 8" id="KW-0472">Membrane</keyword>
<accession>A0A9C7UST8</accession>
<reference evidence="9" key="2">
    <citation type="submission" date="2022-01" db="EMBL/GenBank/DDBJ databases">
        <authorList>
            <person name="Hirooka S."/>
            <person name="Miyagishima S.Y."/>
        </authorList>
    </citation>
    <scope>NUCLEOTIDE SEQUENCE</scope>
    <source>
        <strain evidence="9">NBRC 102759</strain>
    </source>
</reference>
<feature type="transmembrane region" description="Helical" evidence="8">
    <location>
        <begin position="306"/>
        <end position="322"/>
    </location>
</feature>
<dbReference type="EMBL" id="BQMJ01000054">
    <property type="protein sequence ID" value="GJQ14381.1"/>
    <property type="molecule type" value="Genomic_DNA"/>
</dbReference>
<sequence length="505" mass="57110">MHCQSSVWLNWEMKPFSSMFASLYGNGKHKNKMVGMKSIVRPLLYYPVAQDSHSYHRGCKRCCFQAQLVFGNYRCSPKRGMTNKLFSRRHCLKRVKLIFCRLYSASSPRVPLPSTKQGREISYDTSQDEEATLESEKRVSSSPVLEKFSPRRLGERGQNDPSAVYLTQQSYDLFEEWPQSETTDIFKELRKWLVEGPDAAFKFSFSSAVLVFIISVLLRKLLPHSSHDLIGLETMDSMFPSRQITEHLSFWEQLWRVFRGPYILVSLTMGFASFTQAFAGFGFAVVAVGVLSQFGWIVNSNVFQDIQPIAAVIGSLIGWTLIGSQWNKVHWKEIMPLLISCMVSTPLGAWGLQYVNHSVSLHILGSLIFGFVIYSFSGLQPSRKWFANRIAAWTLGGLAGIFGGAFDINGPPLVFYGQAKQWHPEEFKRNILTVISLNSSFVVLFDALCGRLNDYYIGPFLLYSVPFVAIGTYVGVTLSQKLGPKRFKQAVLATCFIMSLRLLTS</sequence>
<dbReference type="InterPro" id="IPR002781">
    <property type="entry name" value="TM_pro_TauE-like"/>
</dbReference>
<evidence type="ECO:0000256" key="1">
    <source>
        <dbReference type="ARBA" id="ARBA00004651"/>
    </source>
</evidence>
<evidence type="ECO:0000256" key="2">
    <source>
        <dbReference type="ARBA" id="ARBA00022448"/>
    </source>
</evidence>
<dbReference type="GO" id="GO:0005886">
    <property type="term" value="C:plasma membrane"/>
    <property type="evidence" value="ECO:0007669"/>
    <property type="project" value="UniProtKB-SubCell"/>
</dbReference>
<reference evidence="9" key="1">
    <citation type="journal article" date="2022" name="Proc. Natl. Acad. Sci. U.S.A.">
        <title>Life cycle and functional genomics of the unicellular red alga Galdieria for elucidating algal and plant evolution and industrial use.</title>
        <authorList>
            <person name="Hirooka S."/>
            <person name="Itabashi T."/>
            <person name="Ichinose T.M."/>
            <person name="Onuma R."/>
            <person name="Fujiwara T."/>
            <person name="Yamashita S."/>
            <person name="Jong L.W."/>
            <person name="Tomita R."/>
            <person name="Iwane A.H."/>
            <person name="Miyagishima S.Y."/>
        </authorList>
    </citation>
    <scope>NUCLEOTIDE SEQUENCE</scope>
    <source>
        <strain evidence="9">NBRC 102759</strain>
    </source>
</reference>
<keyword evidence="5 8" id="KW-1133">Transmembrane helix</keyword>
<keyword evidence="3" id="KW-1003">Cell membrane</keyword>
<dbReference type="PANTHER" id="PTHR30269:SF37">
    <property type="entry name" value="MEMBRANE TRANSPORTER PROTEIN"/>
    <property type="match status" value="1"/>
</dbReference>